<proteinExistence type="predicted"/>
<keyword evidence="2" id="KW-1185">Reference proteome</keyword>
<dbReference type="Proteomes" id="UP001390339">
    <property type="component" value="Unassembled WGS sequence"/>
</dbReference>
<accession>A0ABR2HZ43</accession>
<gene>
    <name evidence="1" type="ORF">PGQ11_011203</name>
</gene>
<evidence type="ECO:0000313" key="1">
    <source>
        <dbReference type="EMBL" id="KAK8855291.1"/>
    </source>
</evidence>
<reference evidence="1 2" key="1">
    <citation type="journal article" date="2024" name="IMA Fungus">
        <title>Apiospora arundinis, a panoply of carbohydrate-active enzymes and secondary metabolites.</title>
        <authorList>
            <person name="Sorensen T."/>
            <person name="Petersen C."/>
            <person name="Muurmann A.T."/>
            <person name="Christiansen J.V."/>
            <person name="Brundto M.L."/>
            <person name="Overgaard C.K."/>
            <person name="Boysen A.T."/>
            <person name="Wollenberg R.D."/>
            <person name="Larsen T.O."/>
            <person name="Sorensen J.L."/>
            <person name="Nielsen K.L."/>
            <person name="Sondergaard T.E."/>
        </authorList>
    </citation>
    <scope>NUCLEOTIDE SEQUENCE [LARGE SCALE GENOMIC DNA]</scope>
    <source>
        <strain evidence="1 2">AAU 773</strain>
    </source>
</reference>
<organism evidence="1 2">
    <name type="scientific">Apiospora arundinis</name>
    <dbReference type="NCBI Taxonomy" id="335852"/>
    <lineage>
        <taxon>Eukaryota</taxon>
        <taxon>Fungi</taxon>
        <taxon>Dikarya</taxon>
        <taxon>Ascomycota</taxon>
        <taxon>Pezizomycotina</taxon>
        <taxon>Sordariomycetes</taxon>
        <taxon>Xylariomycetidae</taxon>
        <taxon>Amphisphaeriales</taxon>
        <taxon>Apiosporaceae</taxon>
        <taxon>Apiospora</taxon>
    </lineage>
</organism>
<evidence type="ECO:0000313" key="2">
    <source>
        <dbReference type="Proteomes" id="UP001390339"/>
    </source>
</evidence>
<sequence>MLAVHALVQLVHANPRKPGSRDLAGGQDLEVTWGTQTALEAYHATACPLRAFESRNLNP</sequence>
<dbReference type="EMBL" id="JAPCWZ010000007">
    <property type="protein sequence ID" value="KAK8855291.1"/>
    <property type="molecule type" value="Genomic_DNA"/>
</dbReference>
<protein>
    <submittedName>
        <fullName evidence="1">Uncharacterized protein</fullName>
    </submittedName>
</protein>
<name>A0ABR2HZ43_9PEZI</name>
<comment type="caution">
    <text evidence="1">The sequence shown here is derived from an EMBL/GenBank/DDBJ whole genome shotgun (WGS) entry which is preliminary data.</text>
</comment>